<dbReference type="InterPro" id="IPR001466">
    <property type="entry name" value="Beta-lactam-related"/>
</dbReference>
<dbReference type="PANTHER" id="PTHR46825">
    <property type="entry name" value="D-ALANYL-D-ALANINE-CARBOXYPEPTIDASE/ENDOPEPTIDASE AMPH"/>
    <property type="match status" value="1"/>
</dbReference>
<name>A0ABT0R2T7_9MICO</name>
<dbReference type="InterPro" id="IPR050491">
    <property type="entry name" value="AmpC-like"/>
</dbReference>
<dbReference type="Gene3D" id="3.40.710.10">
    <property type="entry name" value="DD-peptidase/beta-lactamase superfamily"/>
    <property type="match status" value="1"/>
</dbReference>
<feature type="domain" description="Beta-lactamase-related" evidence="1">
    <location>
        <begin position="34"/>
        <end position="169"/>
    </location>
</feature>
<sequence length="179" mass="19978">MSWMVRTKSKAYRLRSDGRVDVERIGTLHQGAPMLEWGSVTKTVTASIADRLGREGVIDLSMPVTEYLPQSRLPLDADVRSLAEHTSGLPRLPRRMITSMGDARDPYAKYTTARFDSDILPDIGEQLRGQVGTFEYSNLGYAILTRVLEVAADQDWWTLAKRYVFDPLGPPPLLGPVSV</sequence>
<dbReference type="SUPFAM" id="SSF56601">
    <property type="entry name" value="beta-lactamase/transpeptidase-like"/>
    <property type="match status" value="1"/>
</dbReference>
<evidence type="ECO:0000313" key="2">
    <source>
        <dbReference type="EMBL" id="MCL6423713.1"/>
    </source>
</evidence>
<gene>
    <name evidence="2" type="ORF">Bequi_09985</name>
</gene>
<accession>A0ABT0R2T7</accession>
<organism evidence="2 3">
    <name type="scientific">Brachybacterium equifaecis</name>
    <dbReference type="NCBI Taxonomy" id="2910770"/>
    <lineage>
        <taxon>Bacteria</taxon>
        <taxon>Bacillati</taxon>
        <taxon>Actinomycetota</taxon>
        <taxon>Actinomycetes</taxon>
        <taxon>Micrococcales</taxon>
        <taxon>Dermabacteraceae</taxon>
        <taxon>Brachybacterium</taxon>
    </lineage>
</organism>
<proteinExistence type="predicted"/>
<dbReference type="Proteomes" id="UP001203761">
    <property type="component" value="Unassembled WGS sequence"/>
</dbReference>
<keyword evidence="3" id="KW-1185">Reference proteome</keyword>
<evidence type="ECO:0000259" key="1">
    <source>
        <dbReference type="Pfam" id="PF00144"/>
    </source>
</evidence>
<dbReference type="PANTHER" id="PTHR46825:SF9">
    <property type="entry name" value="BETA-LACTAMASE-RELATED DOMAIN-CONTAINING PROTEIN"/>
    <property type="match status" value="1"/>
</dbReference>
<evidence type="ECO:0000313" key="3">
    <source>
        <dbReference type="Proteomes" id="UP001203761"/>
    </source>
</evidence>
<dbReference type="Pfam" id="PF00144">
    <property type="entry name" value="Beta-lactamase"/>
    <property type="match status" value="1"/>
</dbReference>
<reference evidence="2" key="1">
    <citation type="submission" date="2022-02" db="EMBL/GenBank/DDBJ databases">
        <authorList>
            <person name="Lee M."/>
            <person name="Kim S.-J."/>
            <person name="Jung M.-Y."/>
        </authorList>
    </citation>
    <scope>NUCLEOTIDE SEQUENCE</scope>
    <source>
        <strain evidence="2">JHP9</strain>
    </source>
</reference>
<protein>
    <submittedName>
        <fullName evidence="2">Beta-lactamase family protein</fullName>
    </submittedName>
</protein>
<dbReference type="EMBL" id="JAKNCJ010000005">
    <property type="protein sequence ID" value="MCL6423713.1"/>
    <property type="molecule type" value="Genomic_DNA"/>
</dbReference>
<comment type="caution">
    <text evidence="2">The sequence shown here is derived from an EMBL/GenBank/DDBJ whole genome shotgun (WGS) entry which is preliminary data.</text>
</comment>
<dbReference type="InterPro" id="IPR012338">
    <property type="entry name" value="Beta-lactam/transpept-like"/>
</dbReference>